<name>A0A2U9CI45_SCOMX</name>
<dbReference type="AlphaFoldDB" id="A0A2U9CI45"/>
<feature type="coiled-coil region" evidence="13">
    <location>
        <begin position="83"/>
        <end position="110"/>
    </location>
</feature>
<evidence type="ECO:0000313" key="17">
    <source>
        <dbReference type="Proteomes" id="UP000246464"/>
    </source>
</evidence>
<feature type="domain" description="Dynein regulatory complex protein 1/2 N-terminal" evidence="15">
    <location>
        <begin position="21"/>
        <end position="115"/>
    </location>
</feature>
<evidence type="ECO:0000256" key="12">
    <source>
        <dbReference type="ARBA" id="ARBA00045865"/>
    </source>
</evidence>
<evidence type="ECO:0000256" key="8">
    <source>
        <dbReference type="ARBA" id="ARBA00037841"/>
    </source>
</evidence>
<keyword evidence="7" id="KW-0966">Cell projection</keyword>
<feature type="compositionally biased region" description="Basic and acidic residues" evidence="14">
    <location>
        <begin position="294"/>
        <end position="304"/>
    </location>
</feature>
<keyword evidence="2" id="KW-0963">Cytoplasm</keyword>
<evidence type="ECO:0000256" key="7">
    <source>
        <dbReference type="ARBA" id="ARBA00023273"/>
    </source>
</evidence>
<evidence type="ECO:0000259" key="15">
    <source>
        <dbReference type="Pfam" id="PF14772"/>
    </source>
</evidence>
<comment type="function">
    <text evidence="12">Component of the nexin-dynein regulatory complex (N-DRC), a key regulator of ciliary/flagellar motility which maintains the alignment and integrity of the distal axoneme and regulates microtubule sliding in motile axonemes. Plays a critical role in the assembly of N-DRC and also stabilizes the assembly of multiple inner dynein arms and radial spokes. Coassembles with DRC1 to form a central scaffold needed for assembly of the N-DRC and its attachment to the outer doublet microtubules.</text>
</comment>
<gene>
    <name evidence="16" type="ORF">SMAX5B_004661</name>
</gene>
<dbReference type="Pfam" id="PF14772">
    <property type="entry name" value="NYD-SP28"/>
    <property type="match status" value="1"/>
</dbReference>
<comment type="similarity">
    <text evidence="9">Belongs to the DRC2 family.</text>
</comment>
<dbReference type="PANTHER" id="PTHR21625">
    <property type="entry name" value="NYD-SP28 PROTEIN"/>
    <property type="match status" value="1"/>
</dbReference>
<comment type="subcellular location">
    <subcellularLocation>
        <location evidence="1">Cytoplasm</location>
        <location evidence="1">Cytoskeleton</location>
        <location evidence="1">Flagellum axoneme</location>
    </subcellularLocation>
    <subcellularLocation>
        <location evidence="8">Cytoplasm</location>
        <location evidence="8">Cytoskeleton</location>
        <location evidence="8">Flagellum basal body</location>
    </subcellularLocation>
</comment>
<keyword evidence="17" id="KW-1185">Reference proteome</keyword>
<organism evidence="16 17">
    <name type="scientific">Scophthalmus maximus</name>
    <name type="common">Turbot</name>
    <name type="synonym">Psetta maxima</name>
    <dbReference type="NCBI Taxonomy" id="52904"/>
    <lineage>
        <taxon>Eukaryota</taxon>
        <taxon>Metazoa</taxon>
        <taxon>Chordata</taxon>
        <taxon>Craniata</taxon>
        <taxon>Vertebrata</taxon>
        <taxon>Euteleostomi</taxon>
        <taxon>Actinopterygii</taxon>
        <taxon>Neopterygii</taxon>
        <taxon>Teleostei</taxon>
        <taxon>Neoteleostei</taxon>
        <taxon>Acanthomorphata</taxon>
        <taxon>Carangaria</taxon>
        <taxon>Pleuronectiformes</taxon>
        <taxon>Pleuronectoidei</taxon>
        <taxon>Scophthalmidae</taxon>
        <taxon>Scophthalmus</taxon>
    </lineage>
</organism>
<accession>A0A2U9CI45</accession>
<dbReference type="GO" id="GO:0005858">
    <property type="term" value="C:axonemal dynein complex"/>
    <property type="evidence" value="ECO:0007669"/>
    <property type="project" value="InterPro"/>
</dbReference>
<evidence type="ECO:0000313" key="16">
    <source>
        <dbReference type="EMBL" id="AWP15903.1"/>
    </source>
</evidence>
<dbReference type="PANTHER" id="PTHR21625:SF0">
    <property type="entry name" value="DYNEIN REGULATORY COMPLEX SUBUNIT 2"/>
    <property type="match status" value="1"/>
</dbReference>
<keyword evidence="6" id="KW-0206">Cytoskeleton</keyword>
<keyword evidence="4 13" id="KW-0175">Coiled coil</keyword>
<keyword evidence="3" id="KW-0282">Flagellum</keyword>
<dbReference type="Proteomes" id="UP000246464">
    <property type="component" value="Chromosome 17"/>
</dbReference>
<protein>
    <recommendedName>
        <fullName evidence="10">Dynein regulatory complex subunit 2</fullName>
    </recommendedName>
    <alternativeName>
        <fullName evidence="11">Coiled-coil domain-containing protein 65</fullName>
    </alternativeName>
</protein>
<proteinExistence type="inferred from homology"/>
<evidence type="ECO:0000256" key="3">
    <source>
        <dbReference type="ARBA" id="ARBA00022846"/>
    </source>
</evidence>
<evidence type="ECO:0000256" key="6">
    <source>
        <dbReference type="ARBA" id="ARBA00023212"/>
    </source>
</evidence>
<dbReference type="GO" id="GO:0003352">
    <property type="term" value="P:regulation of cilium movement"/>
    <property type="evidence" value="ECO:0007669"/>
    <property type="project" value="TreeGrafter"/>
</dbReference>
<evidence type="ECO:0000256" key="4">
    <source>
        <dbReference type="ARBA" id="ARBA00023054"/>
    </source>
</evidence>
<dbReference type="InterPro" id="IPR039505">
    <property type="entry name" value="DRC1/2_N"/>
</dbReference>
<dbReference type="EMBL" id="CP026259">
    <property type="protein sequence ID" value="AWP15903.1"/>
    <property type="molecule type" value="Genomic_DNA"/>
</dbReference>
<evidence type="ECO:0000256" key="10">
    <source>
        <dbReference type="ARBA" id="ARBA00040899"/>
    </source>
</evidence>
<feature type="region of interest" description="Disordered" evidence="14">
    <location>
        <begin position="282"/>
        <end position="304"/>
    </location>
</feature>
<dbReference type="GO" id="GO:0060285">
    <property type="term" value="P:cilium-dependent cell motility"/>
    <property type="evidence" value="ECO:0007669"/>
    <property type="project" value="TreeGrafter"/>
</dbReference>
<evidence type="ECO:0000256" key="1">
    <source>
        <dbReference type="ARBA" id="ARBA00004611"/>
    </source>
</evidence>
<reference evidence="16 17" key="1">
    <citation type="submission" date="2017-12" db="EMBL/GenBank/DDBJ databases">
        <title>Integrating genomic resources of turbot (Scophthalmus maximus) in depth evaluation of genetic and physical mapping variation across individuals.</title>
        <authorList>
            <person name="Martinez P."/>
        </authorList>
    </citation>
    <scope>NUCLEOTIDE SEQUENCE [LARGE SCALE GENOMIC DNA]</scope>
</reference>
<evidence type="ECO:0000256" key="13">
    <source>
        <dbReference type="SAM" id="Coils"/>
    </source>
</evidence>
<evidence type="ECO:0000256" key="9">
    <source>
        <dbReference type="ARBA" id="ARBA00038424"/>
    </source>
</evidence>
<evidence type="ECO:0000256" key="2">
    <source>
        <dbReference type="ARBA" id="ARBA00022490"/>
    </source>
</evidence>
<keyword evidence="5" id="KW-0969">Cilium</keyword>
<evidence type="ECO:0000256" key="14">
    <source>
        <dbReference type="SAM" id="MobiDB-lite"/>
    </source>
</evidence>
<evidence type="ECO:0000256" key="5">
    <source>
        <dbReference type="ARBA" id="ARBA00023069"/>
    </source>
</evidence>
<sequence>MAKKAKKGAKTEEETLLFLQQKAEAEERMLVQSLKDKLQTENTNSAVNLLHLNEGWRSILRQNREAQVHKHVNVLSETSQTQLDGLDHVITCLERDLREAERQSAQVRRLHLQHIERLWAQQEKRLTVLQQHWEKNLQHLSAGLHTERKQMLDLSRQQRADLEDAKFTVEQQHKEVMDEIQRLYSQSTASLQSDHEHRMNALVREGEMAMTDRTRHHQEGLHLHRREGKELDELVVKNQEYVRMRDKSMENIKELQDKVFQFRVKQNSGKAGQETMEQDLTAATGDVNQKSRKLRDQQTRDRAGSRRRIVNLTAQFHDATRRLQAVVAKGERILRVAEMCRKQENVFTTSAEDDQRSVTEEEAAEEACEFADIRQATRRFNGALLQRAALTRRREELSRDNRQLRLLLRQRLEAMAASDHALALDRPLPTVHRAPTAAAPPLESDRRHGPVEAALVVTHAL</sequence>
<dbReference type="InterPro" id="IPR039750">
    <property type="entry name" value="DRC1/DRC2"/>
</dbReference>
<evidence type="ECO:0000256" key="11">
    <source>
        <dbReference type="ARBA" id="ARBA00041517"/>
    </source>
</evidence>
<dbReference type="GO" id="GO:0070286">
    <property type="term" value="P:axonemal dynein complex assembly"/>
    <property type="evidence" value="ECO:0007669"/>
    <property type="project" value="InterPro"/>
</dbReference>